<dbReference type="InterPro" id="IPR037171">
    <property type="entry name" value="NagB/RpiA_transferase-like"/>
</dbReference>
<dbReference type="AlphaFoldDB" id="A0A7W9ZHM2"/>
<dbReference type="GO" id="GO:0046872">
    <property type="term" value="F:metal ion binding"/>
    <property type="evidence" value="ECO:0007669"/>
    <property type="project" value="UniProtKB-KW"/>
</dbReference>
<dbReference type="EMBL" id="JACIIX010000006">
    <property type="protein sequence ID" value="MBB6210449.1"/>
    <property type="molecule type" value="Genomic_DNA"/>
</dbReference>
<comment type="similarity">
    <text evidence="1 5">Belongs to the 5-formyltetrahydrofolate cyclo-ligase family.</text>
</comment>
<dbReference type="PANTHER" id="PTHR23407:SF1">
    <property type="entry name" value="5-FORMYLTETRAHYDROFOLATE CYCLO-LIGASE"/>
    <property type="match status" value="1"/>
</dbReference>
<evidence type="ECO:0000256" key="5">
    <source>
        <dbReference type="RuleBase" id="RU361279"/>
    </source>
</evidence>
<dbReference type="Pfam" id="PF01812">
    <property type="entry name" value="5-FTHF_cyc-lig"/>
    <property type="match status" value="1"/>
</dbReference>
<dbReference type="InterPro" id="IPR002698">
    <property type="entry name" value="FTHF_cligase"/>
</dbReference>
<gene>
    <name evidence="6" type="ORF">FHS48_001865</name>
</gene>
<protein>
    <recommendedName>
        <fullName evidence="5">5-formyltetrahydrofolate cyclo-ligase</fullName>
        <ecNumber evidence="5">6.3.3.2</ecNumber>
    </recommendedName>
</protein>
<sequence>MNPLKDALRRAMRPQRRALSAAAPMAGQDLASLVAAHPLLWGQLTAPGAVVAGYHPLPTEMDVLPLLSRLAAAGVTTALPEVTGRRDPLRFRRWQPGQGLTDGPFKTVHPPETAEEVTPTAVLVPLLAFDASGFRLGYGGGFYDRTLHGLRAAGSAPLTIGAAFSGQALAEVPTEGHDEPLDWIVTELAVVACGQR</sequence>
<proteinExistence type="inferred from homology"/>
<keyword evidence="2 4" id="KW-0547">Nucleotide-binding</keyword>
<dbReference type="GO" id="GO:0009396">
    <property type="term" value="P:folic acid-containing compound biosynthetic process"/>
    <property type="evidence" value="ECO:0007669"/>
    <property type="project" value="TreeGrafter"/>
</dbReference>
<comment type="catalytic activity">
    <reaction evidence="5">
        <text>(6S)-5-formyl-5,6,7,8-tetrahydrofolate + ATP = (6R)-5,10-methenyltetrahydrofolate + ADP + phosphate</text>
        <dbReference type="Rhea" id="RHEA:10488"/>
        <dbReference type="ChEBI" id="CHEBI:30616"/>
        <dbReference type="ChEBI" id="CHEBI:43474"/>
        <dbReference type="ChEBI" id="CHEBI:57455"/>
        <dbReference type="ChEBI" id="CHEBI:57457"/>
        <dbReference type="ChEBI" id="CHEBI:456216"/>
        <dbReference type="EC" id="6.3.3.2"/>
    </reaction>
</comment>
<keyword evidence="5" id="KW-0460">Magnesium</keyword>
<feature type="binding site" evidence="4">
    <location>
        <position position="60"/>
    </location>
    <ligand>
        <name>substrate</name>
    </ligand>
</feature>
<evidence type="ECO:0000256" key="1">
    <source>
        <dbReference type="ARBA" id="ARBA00010638"/>
    </source>
</evidence>
<evidence type="ECO:0000256" key="2">
    <source>
        <dbReference type="ARBA" id="ARBA00022741"/>
    </source>
</evidence>
<keyword evidence="7" id="KW-1185">Reference proteome</keyword>
<dbReference type="InterPro" id="IPR024185">
    <property type="entry name" value="FTHF_cligase-like_sf"/>
</dbReference>
<keyword evidence="6" id="KW-0436">Ligase</keyword>
<dbReference type="SUPFAM" id="SSF100950">
    <property type="entry name" value="NagB/RpiA/CoA transferase-like"/>
    <property type="match status" value="1"/>
</dbReference>
<dbReference type="EC" id="6.3.3.2" evidence="5"/>
<dbReference type="Proteomes" id="UP000544872">
    <property type="component" value="Unassembled WGS sequence"/>
</dbReference>
<dbReference type="GO" id="GO:0005524">
    <property type="term" value="F:ATP binding"/>
    <property type="evidence" value="ECO:0007669"/>
    <property type="project" value="UniProtKB-KW"/>
</dbReference>
<name>A0A7W9ZHM2_NOVIT</name>
<keyword evidence="5" id="KW-0479">Metal-binding</keyword>
<evidence type="ECO:0000313" key="6">
    <source>
        <dbReference type="EMBL" id="MBB6210449.1"/>
    </source>
</evidence>
<dbReference type="NCBIfam" id="TIGR02727">
    <property type="entry name" value="MTHFS_bact"/>
    <property type="match status" value="1"/>
</dbReference>
<reference evidence="6 7" key="1">
    <citation type="submission" date="2020-08" db="EMBL/GenBank/DDBJ databases">
        <title>Genomic Encyclopedia of Type Strains, Phase IV (KMG-IV): sequencing the most valuable type-strain genomes for metagenomic binning, comparative biology and taxonomic classification.</title>
        <authorList>
            <person name="Goeker M."/>
        </authorList>
    </citation>
    <scope>NUCLEOTIDE SEQUENCE [LARGE SCALE GENOMIC DNA]</scope>
    <source>
        <strain evidence="6 7">DSM 11590</strain>
    </source>
</reference>
<evidence type="ECO:0000313" key="7">
    <source>
        <dbReference type="Proteomes" id="UP000544872"/>
    </source>
</evidence>
<feature type="binding site" evidence="4">
    <location>
        <begin position="5"/>
        <end position="9"/>
    </location>
    <ligand>
        <name>ATP</name>
        <dbReference type="ChEBI" id="CHEBI:30616"/>
    </ligand>
</feature>
<dbReference type="PANTHER" id="PTHR23407">
    <property type="entry name" value="ATPASE INHIBITOR/5-FORMYLTETRAHYDROFOLATE CYCLO-LIGASE"/>
    <property type="match status" value="1"/>
</dbReference>
<dbReference type="Gene3D" id="3.40.50.10420">
    <property type="entry name" value="NagB/RpiA/CoA transferase-like"/>
    <property type="match status" value="1"/>
</dbReference>
<dbReference type="RefSeq" id="WP_184263288.1">
    <property type="nucleotide sequence ID" value="NZ_JACIIX010000006.1"/>
</dbReference>
<dbReference type="GO" id="GO:0035999">
    <property type="term" value="P:tetrahydrofolate interconversion"/>
    <property type="evidence" value="ECO:0007669"/>
    <property type="project" value="TreeGrafter"/>
</dbReference>
<dbReference type="PIRSF" id="PIRSF006806">
    <property type="entry name" value="FTHF_cligase"/>
    <property type="match status" value="1"/>
</dbReference>
<comment type="caution">
    <text evidence="6">The sequence shown here is derived from an EMBL/GenBank/DDBJ whole genome shotgun (WGS) entry which is preliminary data.</text>
</comment>
<dbReference type="GO" id="GO:0030272">
    <property type="term" value="F:5-formyltetrahydrofolate cyclo-ligase activity"/>
    <property type="evidence" value="ECO:0007669"/>
    <property type="project" value="UniProtKB-EC"/>
</dbReference>
<comment type="cofactor">
    <cofactor evidence="5">
        <name>Mg(2+)</name>
        <dbReference type="ChEBI" id="CHEBI:18420"/>
    </cofactor>
</comment>
<evidence type="ECO:0000256" key="4">
    <source>
        <dbReference type="PIRSR" id="PIRSR006806-1"/>
    </source>
</evidence>
<feature type="binding site" evidence="4">
    <location>
        <begin position="135"/>
        <end position="143"/>
    </location>
    <ligand>
        <name>ATP</name>
        <dbReference type="ChEBI" id="CHEBI:30616"/>
    </ligand>
</feature>
<accession>A0A7W9ZHM2</accession>
<keyword evidence="3 4" id="KW-0067">ATP-binding</keyword>
<organism evidence="6 7">
    <name type="scientific">Novispirillum itersonii</name>
    <name type="common">Aquaspirillum itersonii</name>
    <dbReference type="NCBI Taxonomy" id="189"/>
    <lineage>
        <taxon>Bacteria</taxon>
        <taxon>Pseudomonadati</taxon>
        <taxon>Pseudomonadota</taxon>
        <taxon>Alphaproteobacteria</taxon>
        <taxon>Rhodospirillales</taxon>
        <taxon>Novispirillaceae</taxon>
        <taxon>Novispirillum</taxon>
    </lineage>
</organism>
<evidence type="ECO:0000256" key="3">
    <source>
        <dbReference type="ARBA" id="ARBA00022840"/>
    </source>
</evidence>